<dbReference type="HOGENOM" id="CLU_046006_22_0_6"/>
<evidence type="ECO:0000259" key="1">
    <source>
        <dbReference type="Pfam" id="PF06983"/>
    </source>
</evidence>
<dbReference type="PIRSF" id="PIRSF021700">
    <property type="entry name" value="3_dmu_93_MTrfase"/>
    <property type="match status" value="1"/>
</dbReference>
<protein>
    <recommendedName>
        <fullName evidence="1">PhnB-like domain-containing protein</fullName>
    </recommendedName>
</protein>
<dbReference type="OrthoDB" id="5293819at2"/>
<gene>
    <name evidence="2" type="ORF">YC6258_02471</name>
</gene>
<dbReference type="InterPro" id="IPR028973">
    <property type="entry name" value="PhnB-like"/>
</dbReference>
<dbReference type="Pfam" id="PF06983">
    <property type="entry name" value="3-dmu-9_3-mt"/>
    <property type="match status" value="1"/>
</dbReference>
<sequence>MTNLVTCLWFDHGEALKAAKFYAATFPESHIERVNLAPGDFPDGRESSELTIEFTVLGRQFIGLNGGPNFSPNEAVSFMVVTETQEETDHYWNAIIDNGGVESACGWCKDRWGFSWQVTPRRLLDLVTCSDRTKAKRAFEAMMTMKKIDIATLDAAVAEQGN</sequence>
<name>A0A0C5VVL2_9GAMM</name>
<proteinExistence type="predicted"/>
<dbReference type="PATRIC" id="fig|1445510.3.peg.2426"/>
<dbReference type="Gene3D" id="3.10.180.10">
    <property type="entry name" value="2,3-Dihydroxybiphenyl 1,2-Dioxygenase, domain 1"/>
    <property type="match status" value="1"/>
</dbReference>
<dbReference type="EMBL" id="CP007142">
    <property type="protein sequence ID" value="AJQ94509.1"/>
    <property type="molecule type" value="Genomic_DNA"/>
</dbReference>
<dbReference type="Proteomes" id="UP000032266">
    <property type="component" value="Chromosome"/>
</dbReference>
<evidence type="ECO:0000313" key="2">
    <source>
        <dbReference type="EMBL" id="AJQ94509.1"/>
    </source>
</evidence>
<accession>A0A0C5VVL2</accession>
<dbReference type="RefSeq" id="WP_044617025.1">
    <property type="nucleotide sequence ID" value="NZ_CP007142.1"/>
</dbReference>
<dbReference type="SUPFAM" id="SSF54593">
    <property type="entry name" value="Glyoxalase/Bleomycin resistance protein/Dihydroxybiphenyl dioxygenase"/>
    <property type="match status" value="1"/>
</dbReference>
<dbReference type="KEGG" id="gsn:YC6258_02471"/>
<dbReference type="PANTHER" id="PTHR33990">
    <property type="entry name" value="PROTEIN YJDN-RELATED"/>
    <property type="match status" value="1"/>
</dbReference>
<keyword evidence="3" id="KW-1185">Reference proteome</keyword>
<feature type="domain" description="PhnB-like" evidence="1">
    <location>
        <begin position="3"/>
        <end position="119"/>
    </location>
</feature>
<evidence type="ECO:0000313" key="3">
    <source>
        <dbReference type="Proteomes" id="UP000032266"/>
    </source>
</evidence>
<dbReference type="PANTHER" id="PTHR33990:SF2">
    <property type="entry name" value="PHNB-LIKE DOMAIN-CONTAINING PROTEIN"/>
    <property type="match status" value="1"/>
</dbReference>
<organism evidence="2 3">
    <name type="scientific">Gynuella sunshinyii YC6258</name>
    <dbReference type="NCBI Taxonomy" id="1445510"/>
    <lineage>
        <taxon>Bacteria</taxon>
        <taxon>Pseudomonadati</taxon>
        <taxon>Pseudomonadota</taxon>
        <taxon>Gammaproteobacteria</taxon>
        <taxon>Oceanospirillales</taxon>
        <taxon>Saccharospirillaceae</taxon>
        <taxon>Gynuella</taxon>
    </lineage>
</organism>
<dbReference type="AlphaFoldDB" id="A0A0C5VVL2"/>
<dbReference type="InterPro" id="IPR029068">
    <property type="entry name" value="Glyas_Bleomycin-R_OHBP_Dase"/>
</dbReference>
<dbReference type="CDD" id="cd06588">
    <property type="entry name" value="PhnB_like"/>
    <property type="match status" value="1"/>
</dbReference>
<dbReference type="STRING" id="1445510.YC6258_02471"/>
<reference evidence="2 3" key="1">
    <citation type="submission" date="2014-01" db="EMBL/GenBank/DDBJ databases">
        <title>Full genme sequencing of cellulolytic bacterium Gynuella sunshinyii YC6258T gen. nov., sp. nov.</title>
        <authorList>
            <person name="Khan H."/>
            <person name="Chung E.J."/>
            <person name="Chung Y.R."/>
        </authorList>
    </citation>
    <scope>NUCLEOTIDE SEQUENCE [LARGE SCALE GENOMIC DNA]</scope>
    <source>
        <strain evidence="2 3">YC6258</strain>
    </source>
</reference>
<dbReference type="InterPro" id="IPR009725">
    <property type="entry name" value="3_dmu_93_MTrfase"/>
</dbReference>